<proteinExistence type="predicted"/>
<accession>Q4SGE2</accession>
<reference evidence="2" key="2">
    <citation type="submission" date="2004-02" db="EMBL/GenBank/DDBJ databases">
        <authorList>
            <consortium name="Genoscope"/>
            <consortium name="Whitehead Institute Centre for Genome Research"/>
        </authorList>
    </citation>
    <scope>NUCLEOTIDE SEQUENCE</scope>
</reference>
<organism evidence="2">
    <name type="scientific">Tetraodon nigroviridis</name>
    <name type="common">Spotted green pufferfish</name>
    <name type="synonym">Chelonodon nigroviridis</name>
    <dbReference type="NCBI Taxonomy" id="99883"/>
    <lineage>
        <taxon>Eukaryota</taxon>
        <taxon>Metazoa</taxon>
        <taxon>Chordata</taxon>
        <taxon>Craniata</taxon>
        <taxon>Vertebrata</taxon>
        <taxon>Euteleostomi</taxon>
        <taxon>Actinopterygii</taxon>
        <taxon>Neopterygii</taxon>
        <taxon>Teleostei</taxon>
        <taxon>Neoteleostei</taxon>
        <taxon>Acanthomorphata</taxon>
        <taxon>Eupercaria</taxon>
        <taxon>Tetraodontiformes</taxon>
        <taxon>Tetradontoidea</taxon>
        <taxon>Tetraodontidae</taxon>
        <taxon>Tetraodon</taxon>
    </lineage>
</organism>
<evidence type="ECO:0000256" key="1">
    <source>
        <dbReference type="SAM" id="MobiDB-lite"/>
    </source>
</evidence>
<name>Q4SGE2_TETNG</name>
<feature type="region of interest" description="Disordered" evidence="1">
    <location>
        <begin position="1"/>
        <end position="46"/>
    </location>
</feature>
<gene>
    <name evidence="2" type="ORF">GSTENG00018682001</name>
</gene>
<dbReference type="KEGG" id="tng:GSTEN00018682G001"/>
<reference evidence="2" key="1">
    <citation type="journal article" date="2004" name="Nature">
        <title>Genome duplication in the teleost fish Tetraodon nigroviridis reveals the early vertebrate proto-karyotype.</title>
        <authorList>
            <person name="Jaillon O."/>
            <person name="Aury J.-M."/>
            <person name="Brunet F."/>
            <person name="Petit J.-L."/>
            <person name="Stange-Thomann N."/>
            <person name="Mauceli E."/>
            <person name="Bouneau L."/>
            <person name="Fischer C."/>
            <person name="Ozouf-Costaz C."/>
            <person name="Bernot A."/>
            <person name="Nicaud S."/>
            <person name="Jaffe D."/>
            <person name="Fisher S."/>
            <person name="Lutfalla G."/>
            <person name="Dossat C."/>
            <person name="Segurens B."/>
            <person name="Dasilva C."/>
            <person name="Salanoubat M."/>
            <person name="Levy M."/>
            <person name="Boudet N."/>
            <person name="Castellano S."/>
            <person name="Anthouard V."/>
            <person name="Jubin C."/>
            <person name="Castelli V."/>
            <person name="Katinka M."/>
            <person name="Vacherie B."/>
            <person name="Biemont C."/>
            <person name="Skalli Z."/>
            <person name="Cattolico L."/>
            <person name="Poulain J."/>
            <person name="De Berardinis V."/>
            <person name="Cruaud C."/>
            <person name="Duprat S."/>
            <person name="Brottier P."/>
            <person name="Coutanceau J.-P."/>
            <person name="Gouzy J."/>
            <person name="Parra G."/>
            <person name="Lardier G."/>
            <person name="Chapple C."/>
            <person name="McKernan K.J."/>
            <person name="McEwan P."/>
            <person name="Bosak S."/>
            <person name="Kellis M."/>
            <person name="Volff J.-N."/>
            <person name="Guigo R."/>
            <person name="Zody M.C."/>
            <person name="Mesirov J."/>
            <person name="Lindblad-Toh K."/>
            <person name="Birren B."/>
            <person name="Nusbaum C."/>
            <person name="Kahn D."/>
            <person name="Robinson-Rechavi M."/>
            <person name="Laudet V."/>
            <person name="Schachter V."/>
            <person name="Quetier F."/>
            <person name="Saurin W."/>
            <person name="Scarpelli C."/>
            <person name="Wincker P."/>
            <person name="Lander E.S."/>
            <person name="Weissenbach J."/>
            <person name="Roest Crollius H."/>
        </authorList>
    </citation>
    <scope>NUCLEOTIDE SEQUENCE [LARGE SCALE GENOMIC DNA]</scope>
</reference>
<comment type="caution">
    <text evidence="2">The sequence shown here is derived from an EMBL/GenBank/DDBJ whole genome shotgun (WGS) entry which is preliminary data.</text>
</comment>
<dbReference type="AlphaFoldDB" id="Q4SGE2"/>
<protein>
    <submittedName>
        <fullName evidence="2">(spotted green pufferfish) hypothetical protein</fullName>
    </submittedName>
</protein>
<dbReference type="EMBL" id="CAAE01014597">
    <property type="protein sequence ID" value="CAG00290.1"/>
    <property type="molecule type" value="Genomic_DNA"/>
</dbReference>
<evidence type="ECO:0000313" key="2">
    <source>
        <dbReference type="EMBL" id="CAG00290.1"/>
    </source>
</evidence>
<sequence length="46" mass="4890">MSRAAPVSLVSAEASHVPSGNEEVDINHMKSLHAPNLELKPKPSRG</sequence>